<keyword evidence="2" id="KW-0165">Cleavage on pair of basic residues</keyword>
<dbReference type="Gene3D" id="1.10.100.10">
    <property type="entry name" value="Insulin-like"/>
    <property type="match status" value="1"/>
</dbReference>
<accession>S4PED2</accession>
<sequence>MKIKATFILLAFIGLVSAGTMNVYCGRQLSAALDMVCSKLSQDQSNSLEAPQPLIEPSKTLGSRVRRDLVSECCTQPCALKELEAFCS</sequence>
<dbReference type="InterPro" id="IPR016179">
    <property type="entry name" value="Insulin-like"/>
</dbReference>
<evidence type="ECO:0000256" key="2">
    <source>
        <dbReference type="ARBA" id="ARBA00022685"/>
    </source>
</evidence>
<reference evidence="6" key="1">
    <citation type="journal article" date="2013" name="BMC Genomics">
        <title>Unscrambling butterfly oogenesis.</title>
        <authorList>
            <person name="Carter J.M."/>
            <person name="Baker S.C."/>
            <person name="Pink R."/>
            <person name="Carter D.R."/>
            <person name="Collins A."/>
            <person name="Tomlin J."/>
            <person name="Gibbs M."/>
            <person name="Breuker C.J."/>
        </authorList>
    </citation>
    <scope>NUCLEOTIDE SEQUENCE</scope>
    <source>
        <tissue evidence="6">Ovary</tissue>
    </source>
</reference>
<feature type="chain" id="PRO_5004522075" evidence="4">
    <location>
        <begin position="19"/>
        <end position="88"/>
    </location>
</feature>
<evidence type="ECO:0000256" key="3">
    <source>
        <dbReference type="ARBA" id="ARBA00022729"/>
    </source>
</evidence>
<reference evidence="6" key="2">
    <citation type="submission" date="2013-05" db="EMBL/GenBank/DDBJ databases">
        <authorList>
            <person name="Carter J.-M."/>
            <person name="Baker S.C."/>
            <person name="Pink R."/>
            <person name="Carter D.R.F."/>
            <person name="Collins A."/>
            <person name="Tomlin J."/>
            <person name="Gibbs M."/>
            <person name="Breuker C.J."/>
        </authorList>
    </citation>
    <scope>NUCLEOTIDE SEQUENCE</scope>
    <source>
        <tissue evidence="6">Ovary</tissue>
    </source>
</reference>
<keyword evidence="3 4" id="KW-0732">Signal</keyword>
<dbReference type="InterPro" id="IPR036438">
    <property type="entry name" value="Insulin-like_sf"/>
</dbReference>
<comment type="similarity">
    <text evidence="1">Belongs to the insulin family.</text>
</comment>
<evidence type="ECO:0000256" key="1">
    <source>
        <dbReference type="ARBA" id="ARBA00009034"/>
    </source>
</evidence>
<feature type="domain" description="Insulin-like" evidence="5">
    <location>
        <begin position="22"/>
        <end position="87"/>
    </location>
</feature>
<dbReference type="InterPro" id="IPR022352">
    <property type="entry name" value="Ins/IGF/rlx"/>
</dbReference>
<dbReference type="GO" id="GO:0005179">
    <property type="term" value="F:hormone activity"/>
    <property type="evidence" value="ECO:0007669"/>
    <property type="project" value="InterPro"/>
</dbReference>
<evidence type="ECO:0000259" key="5">
    <source>
        <dbReference type="SMART" id="SM00078"/>
    </source>
</evidence>
<organism evidence="6">
    <name type="scientific">Pararge aegeria</name>
    <name type="common">speckled wood butterfly</name>
    <dbReference type="NCBI Taxonomy" id="116150"/>
    <lineage>
        <taxon>Eukaryota</taxon>
        <taxon>Metazoa</taxon>
        <taxon>Ecdysozoa</taxon>
        <taxon>Arthropoda</taxon>
        <taxon>Hexapoda</taxon>
        <taxon>Insecta</taxon>
        <taxon>Pterygota</taxon>
        <taxon>Neoptera</taxon>
        <taxon>Endopterygota</taxon>
        <taxon>Lepidoptera</taxon>
        <taxon>Glossata</taxon>
        <taxon>Ditrysia</taxon>
        <taxon>Papilionoidea</taxon>
        <taxon>Nymphalidae</taxon>
        <taxon>Satyrinae</taxon>
        <taxon>Satyrini</taxon>
        <taxon>Parargina</taxon>
        <taxon>Pararge</taxon>
    </lineage>
</organism>
<dbReference type="EMBL" id="GAIX01001619">
    <property type="protein sequence ID" value="JAA90941.1"/>
    <property type="molecule type" value="Transcribed_RNA"/>
</dbReference>
<dbReference type="SMART" id="SM00078">
    <property type="entry name" value="IlGF"/>
    <property type="match status" value="1"/>
</dbReference>
<dbReference type="PRINTS" id="PR00276">
    <property type="entry name" value="INSULINFAMLY"/>
</dbReference>
<evidence type="ECO:0000313" key="6">
    <source>
        <dbReference type="EMBL" id="JAA90941.1"/>
    </source>
</evidence>
<dbReference type="AlphaFoldDB" id="S4PED2"/>
<proteinExistence type="inferred from homology"/>
<protein>
    <submittedName>
        <fullName evidence="6">Bombyxin A-1-like protein</fullName>
    </submittedName>
</protein>
<evidence type="ECO:0000256" key="4">
    <source>
        <dbReference type="SAM" id="SignalP"/>
    </source>
</evidence>
<dbReference type="Pfam" id="PF00049">
    <property type="entry name" value="Insulin"/>
    <property type="match status" value="1"/>
</dbReference>
<dbReference type="SUPFAM" id="SSF56994">
    <property type="entry name" value="Insulin-like"/>
    <property type="match status" value="1"/>
</dbReference>
<name>S4PED2_9NEOP</name>
<dbReference type="GO" id="GO:0005576">
    <property type="term" value="C:extracellular region"/>
    <property type="evidence" value="ECO:0007669"/>
    <property type="project" value="InterPro"/>
</dbReference>
<feature type="signal peptide" evidence="4">
    <location>
        <begin position="1"/>
        <end position="18"/>
    </location>
</feature>